<evidence type="ECO:0000313" key="2">
    <source>
        <dbReference type="Proteomes" id="UP000664167"/>
    </source>
</evidence>
<name>A0A939F244_9ACTN</name>
<dbReference type="InterPro" id="IPR008929">
    <property type="entry name" value="Chondroitin_lyas"/>
</dbReference>
<gene>
    <name evidence="1" type="ORF">J0695_00860</name>
</gene>
<comment type="caution">
    <text evidence="1">The sequence shown here is derived from an EMBL/GenBank/DDBJ whole genome shotgun (WGS) entry which is preliminary data.</text>
</comment>
<dbReference type="Gene3D" id="2.60.120.200">
    <property type="match status" value="1"/>
</dbReference>
<accession>A0A939F244</accession>
<evidence type="ECO:0000313" key="1">
    <source>
        <dbReference type="EMBL" id="MBO0510369.1"/>
    </source>
</evidence>
<dbReference type="Gene3D" id="1.50.10.100">
    <property type="entry name" value="Chondroitin AC/alginate lyase"/>
    <property type="match status" value="1"/>
</dbReference>
<evidence type="ECO:0008006" key="3">
    <source>
        <dbReference type="Google" id="ProtNLM"/>
    </source>
</evidence>
<keyword evidence="2" id="KW-1185">Reference proteome</keyword>
<protein>
    <recommendedName>
        <fullName evidence="3">Heparinase II/III-like protein</fullName>
    </recommendedName>
</protein>
<reference evidence="1" key="1">
    <citation type="submission" date="2021-03" db="EMBL/GenBank/DDBJ databases">
        <title>Streptomyces poriferae sp. nov., a novel marine sponge-derived Actinobacteria species with anti-MRSA activity.</title>
        <authorList>
            <person name="Sandoval-Powers M."/>
            <person name="Kralova S."/>
            <person name="Nguyen G.-S."/>
            <person name="Fawwal D."/>
            <person name="Degnes K."/>
            <person name="Klinkenberg G."/>
            <person name="Sletta H."/>
            <person name="Wentzel A."/>
            <person name="Liles M.R."/>
        </authorList>
    </citation>
    <scope>NUCLEOTIDE SEQUENCE</scope>
    <source>
        <strain evidence="1">DSM 41794</strain>
    </source>
</reference>
<sequence>MNRGALAVAAVSTALMFSLLGPVLPSAYAATSLFNLTFDNGSLGGFGTSATAPDSIAIAANPDGSGQGLQFTSASAATDSFYRYGSWTGTLTLRARVYFTDTAHTRYVFELSGPGASGTLYQNLLGFTKTGGLTVGGVASSATYAAGRWYDVEAVVNNTTGTFNAWLDGTQLASGQPITPSSAWTQTGSVRVLQVGTAGTTGTMYLDDLTGTQDTSRDLGEDVDGWQARAFTTVAPAFAQDTAVTVGGAPTLRIQAASGSQGSLWKDFPATPGTDYAARSSVKISGSGSGTKATVTVTPLHNGLPIQQNGADLVHTSAAFTSSPGFAAAAAYLRAPAGTDALRVQLTYSGPGTAWFSPGTVEQGLTVTDTIGRYSSAAVQHPLKNPQNMFGASAWSTVADQSDAAKLQTVAPLLAMSDDDLTAAARTAAATRTDLTVHPVLEADARLLADLYASNHDESYARAAILIMRQFAGAYSAVPYVYSGFSGPSITVPIDDVYAYDVLYSSGQWAALASETGTDVRAEVEGWFRQAVIDEYNLYHDDWTNLQPYGIRNVFGVAGVLNDPDLIRLFLPVLDHVFSAESFYADGLWQEATVSYHDQVTSLAKGAFQMLKDNFVDPAGYTDSTFGLSLDHSDLGALRYPEIAQGDKVDSAMHLPNGQLVPLNDTWVGTNNLSAYTADSPILAANLHNIELYGYGHYALTQGDTTDATQIHLNAPQTEQGPPYGGGHQHATDLEMMLWGSGIEALPSVGYAHTVADYRYFQMDAVAHNVPWVWSKDNTNYADQLGLSTGASILGYDPGTASGGRVKFVEASDPGPTGNGVTIKRRLVMLVQLAGNRSYAVDLSTLKGGQAHQDFLRASEQEDNTLTTSVPLTAHTGTVQDYLTSTGNTVGLPDFRTMMQDPQTADGSTDMNFTWTGQQSGSSVRTYLNGQSGDQLIFSKIPTNRRTLQDPAQKDAYPGWHFQRLRPVDPSQTTLDGAVYETWRKDQQPLVQGVQWLPAPDGDPQTTTAVVDGGTFTDLVYLSDDNTPRTVDGVTFSGHVAMARIDKATGKVSWAYAYGGGSVQAPGYHTAAPADLTVHAVSTTSAFSGILGPVTSSPNSITVDTDLPQDGSLDGTWLRVTLSDGSGWAMRVEGIHGRTIEVQDWVPFTVTPAGALRDFYPSRGTVVPGQITVTLSRSVYAAAEQQRGKGR</sequence>
<dbReference type="InterPro" id="IPR013320">
    <property type="entry name" value="ConA-like_dom_sf"/>
</dbReference>
<dbReference type="EMBL" id="JAFLRJ010000006">
    <property type="protein sequence ID" value="MBO0510369.1"/>
    <property type="molecule type" value="Genomic_DNA"/>
</dbReference>
<dbReference type="Gene3D" id="2.70.98.70">
    <property type="match status" value="1"/>
</dbReference>
<dbReference type="AlphaFoldDB" id="A0A939F244"/>
<proteinExistence type="predicted"/>
<dbReference type="Gene3D" id="2.60.120.260">
    <property type="entry name" value="Galactose-binding domain-like"/>
    <property type="match status" value="1"/>
</dbReference>
<dbReference type="RefSeq" id="WP_206959079.1">
    <property type="nucleotide sequence ID" value="NZ_BAAAJJ010000002.1"/>
</dbReference>
<dbReference type="SUPFAM" id="SSF48230">
    <property type="entry name" value="Chondroitin AC/alginate lyase"/>
    <property type="match status" value="1"/>
</dbReference>
<dbReference type="Proteomes" id="UP000664167">
    <property type="component" value="Unassembled WGS sequence"/>
</dbReference>
<dbReference type="SUPFAM" id="SSF49899">
    <property type="entry name" value="Concanavalin A-like lectins/glucanases"/>
    <property type="match status" value="1"/>
</dbReference>
<organism evidence="1 2">
    <name type="scientific">Streptomyces beijiangensis</name>
    <dbReference type="NCBI Taxonomy" id="163361"/>
    <lineage>
        <taxon>Bacteria</taxon>
        <taxon>Bacillati</taxon>
        <taxon>Actinomycetota</taxon>
        <taxon>Actinomycetes</taxon>
        <taxon>Kitasatosporales</taxon>
        <taxon>Streptomycetaceae</taxon>
        <taxon>Streptomyces</taxon>
    </lineage>
</organism>